<protein>
    <submittedName>
        <fullName evidence="2">Uncharacterized protein</fullName>
    </submittedName>
</protein>
<dbReference type="PANTHER" id="PTHR21663:SF0">
    <property type="entry name" value="HEAT REPEAT-CONTAINING PROTEIN 5B"/>
    <property type="match status" value="1"/>
</dbReference>
<evidence type="ECO:0000313" key="2">
    <source>
        <dbReference type="EMBL" id="GMH65582.1"/>
    </source>
</evidence>
<keyword evidence="3" id="KW-1185">Reference proteome</keyword>
<reference evidence="3" key="1">
    <citation type="journal article" date="2023" name="Commun. Biol.">
        <title>Genome analysis of Parmales, the sister group of diatoms, reveals the evolutionary specialization of diatoms from phago-mixotrophs to photoautotrophs.</title>
        <authorList>
            <person name="Ban H."/>
            <person name="Sato S."/>
            <person name="Yoshikawa S."/>
            <person name="Yamada K."/>
            <person name="Nakamura Y."/>
            <person name="Ichinomiya M."/>
            <person name="Sato N."/>
            <person name="Blanc-Mathieu R."/>
            <person name="Endo H."/>
            <person name="Kuwata A."/>
            <person name="Ogata H."/>
        </authorList>
    </citation>
    <scope>NUCLEOTIDE SEQUENCE [LARGE SCALE GENOMIC DNA]</scope>
    <source>
        <strain evidence="3">NIES 3700</strain>
    </source>
</reference>
<dbReference type="GO" id="GO:0008104">
    <property type="term" value="P:intracellular protein localization"/>
    <property type="evidence" value="ECO:0007669"/>
    <property type="project" value="TreeGrafter"/>
</dbReference>
<name>A0A9W7E488_9STRA</name>
<proteinExistence type="predicted"/>
<accession>A0A9W7E488</accession>
<organism evidence="2 3">
    <name type="scientific">Triparma laevis f. longispina</name>
    <dbReference type="NCBI Taxonomy" id="1714387"/>
    <lineage>
        <taxon>Eukaryota</taxon>
        <taxon>Sar</taxon>
        <taxon>Stramenopiles</taxon>
        <taxon>Ochrophyta</taxon>
        <taxon>Bolidophyceae</taxon>
        <taxon>Parmales</taxon>
        <taxon>Triparmaceae</taxon>
        <taxon>Triparma</taxon>
    </lineage>
</organism>
<comment type="caution">
    <text evidence="2">The sequence shown here is derived from an EMBL/GenBank/DDBJ whole genome shotgun (WGS) entry which is preliminary data.</text>
</comment>
<feature type="compositionally biased region" description="Low complexity" evidence="1">
    <location>
        <begin position="446"/>
        <end position="473"/>
    </location>
</feature>
<feature type="region of interest" description="Disordered" evidence="1">
    <location>
        <begin position="521"/>
        <end position="541"/>
    </location>
</feature>
<dbReference type="InterPro" id="IPR016024">
    <property type="entry name" value="ARM-type_fold"/>
</dbReference>
<dbReference type="GO" id="GO:0005829">
    <property type="term" value="C:cytosol"/>
    <property type="evidence" value="ECO:0007669"/>
    <property type="project" value="GOC"/>
</dbReference>
<dbReference type="SUPFAM" id="SSF48371">
    <property type="entry name" value="ARM repeat"/>
    <property type="match status" value="1"/>
</dbReference>
<dbReference type="Proteomes" id="UP001165122">
    <property type="component" value="Unassembled WGS sequence"/>
</dbReference>
<feature type="region of interest" description="Disordered" evidence="1">
    <location>
        <begin position="444"/>
        <end position="473"/>
    </location>
</feature>
<dbReference type="OrthoDB" id="192608at2759"/>
<feature type="region of interest" description="Disordered" evidence="1">
    <location>
        <begin position="311"/>
        <end position="332"/>
    </location>
</feature>
<sequence length="2039" mass="218708">MSAPNLSEATAILQQVLSTNFPSDTSSSKSSAATKEHHHILFSSLTSLEDALRHDSSDSLTSTGPSIKPVLTTAFNLSTGELLLTPIRSLLVSCTVLLYNRCNRVDVFGFIKDLCETASLTAKSQKSLNGSRLLSVDTLGALISHRSITSRVTGLLNDIILSLSKCSRSTDVNIRMSAFTSVHMICDSLVECSPESKFDSPWVAMKGLEEKELVEVMKMVKKGVEDKNSDVRLACSKLATSLVPLSIVTGTPKNPSMLHHLDELLNTSLVNLDDESVAVGHCWAEAVGVAVNASIAVQKLHDAEATVAAAKREVEDEEASDSNKKKSQNQSSGLSIKFQLRKGAQIGEAVTSCKTSHESLSYLTSWFKRVGGEAGVGLGGAYSVGGRAVRQMIAVAMSHILRLQVETQTLLKSGSNLNQILMAILELCDHSVFEKTSGFNLGGLSGAPNTPGSPPGNTGFAGSSPSPAPSSAAHQLSVDVKIAQLATNNVLRSLGSTISEPMQLNLLQELSALFDVEDTAHTNDPSLENTTPPRRRSRTKSIVSRLNQQQIQCSLIEISHLISALDEASIASTPALLATLQTALGHKEHGVRFEAATCLSTISRVFSSKSFELLEDCVAQMRLNFTEVTKLSTQTTTDNYQRELYIRMYKINGYATAVAMLLQEIGGKVQEEISNPNKSNSNSNDVFDDKPFHPPLSKKLKGYYETILTFSSQLLDKQFNAEKSINNTLMCTCTRAAYTNISALLSLGPAFSKKHIGKFFGLWQTSVEHAKKGRPEFEDVHDLICLDACLQSILSFTRNCPTLLLDIPDALTRTSILLESVLECVSGEGRLAQPNKPSAISRLDIIKASLMEAFSWMPPGSFPTVADQLFGWACDHIKIGSEAEVQNSLLTILLDSEDAVLDVCSYSSAKITDEVGEDSTMLDTLAFKQAIIIDHAEREALLHGKSFFHNGDQNNGNPLSTNSSSSIHSNNVSHYVPPTPMHAAGNWKPPPSPFGSSSIRLMDCCIHMFAALFGLQDSENQVKAVTLLSTLLPAAFQSSKSSFNPTASISNTFTSEAEKNAKASASLRLSANIVSTLLSITQALPVHEGNHASDMPWISKASEILLALLASPLSLVRRGSAQALGLLCTRVKGNLLQEVVESLQHVLDGQFPNGKKRSDSIAGFFAKSGAVLALANIGKGGSNNANTSQFITMCLERAVDAKEAQLVRTWSLYSVGSLLDHVDLGVDASAIRKHLHLISDVVDMLLGRFLGDWLVSRGEGVAAMVRLMNILLPIIFELDPTHPAVATLCSIMNVAKEFPHASVLHECLKFLELIAVFDVRKVNSTDSLEFLLGVSAGSHFGSGSVIKTAISCMRAFAMSMRNSPEVIQSLNIHSSLLVLLDKVQGRANCVAGDFYRGVAVPRTVEKIKCDETQSICHEIRGTMDILLDIDGRYLHALLFCRGVIRGEKAVAIEADVVVASDDEEEEDKNENIEEGWTRIKVVKAARHRALVEAGVVTSSPSRWQVKRQATNLAFHSLKKLTSGFDVKEARAEVEKKCASSKPTDVVMSYPGLHCEDIIAAACTAATATSGDNLVLLQTSGLEMLSVTLEKFTGVKDPDSITSENVLTTLTSQVTAAVKPALSAGGIGGYNVPWLEKAVECLVIISCELEAKAIKRLIKPVISRDGSEAIEKVAQIVVGKGDWGNEIVGDRAEFFEELEKLILRNLSDNSKFDEKTTTLATCLAIGGPSKSVSISLSCAIVSLKEVGISYNALKILEVLVDNKASDFRACLSEVGEEVLSVCCDILRWSEGGADDENADLARQGLTTIGKILALKDADFGGEETNGEVGIIVSVLAAMAAKRGFWDVWSSLPSDVALRSSIEEVKVAISKGAVSLKVLSAGVEIGVLMGYLGVHIVTALLEAGRGREKDRAVLCTECVRTLLLGYQSIVAGGGEVKNLLGELVPVFVLLIKHNGLPNGFLKPVGNVGAEGASIGKLLSSCLVHFAKTTGAQFKSVMGGLEGEEKAVLESAVRGEMGGYGVQQGGGGAVPKRLGKISAKKF</sequence>
<dbReference type="InterPro" id="IPR046837">
    <property type="entry name" value="Laa1/Sip1/HEATR5-like_HEAT"/>
</dbReference>
<evidence type="ECO:0000256" key="1">
    <source>
        <dbReference type="SAM" id="MobiDB-lite"/>
    </source>
</evidence>
<dbReference type="GO" id="GO:0005794">
    <property type="term" value="C:Golgi apparatus"/>
    <property type="evidence" value="ECO:0007669"/>
    <property type="project" value="TreeGrafter"/>
</dbReference>
<dbReference type="Pfam" id="PF20210">
    <property type="entry name" value="Laa1_Sip1_HTR5"/>
    <property type="match status" value="1"/>
</dbReference>
<dbReference type="PANTHER" id="PTHR21663">
    <property type="entry name" value="HYPOTHETICAL HEAT DOMAIN-CONTAINING"/>
    <property type="match status" value="1"/>
</dbReference>
<gene>
    <name evidence="2" type="ORF">TrLO_g8867</name>
</gene>
<dbReference type="GO" id="GO:0042147">
    <property type="term" value="P:retrograde transport, endosome to Golgi"/>
    <property type="evidence" value="ECO:0007669"/>
    <property type="project" value="TreeGrafter"/>
</dbReference>
<dbReference type="EMBL" id="BRXW01000552">
    <property type="protein sequence ID" value="GMH65582.1"/>
    <property type="molecule type" value="Genomic_DNA"/>
</dbReference>
<dbReference type="GO" id="GO:0030139">
    <property type="term" value="C:endocytic vesicle"/>
    <property type="evidence" value="ECO:0007669"/>
    <property type="project" value="TreeGrafter"/>
</dbReference>
<dbReference type="GO" id="GO:0016020">
    <property type="term" value="C:membrane"/>
    <property type="evidence" value="ECO:0007669"/>
    <property type="project" value="TreeGrafter"/>
</dbReference>
<dbReference type="GO" id="GO:0006897">
    <property type="term" value="P:endocytosis"/>
    <property type="evidence" value="ECO:0007669"/>
    <property type="project" value="TreeGrafter"/>
</dbReference>
<evidence type="ECO:0000313" key="3">
    <source>
        <dbReference type="Proteomes" id="UP001165122"/>
    </source>
</evidence>
<dbReference type="InterPro" id="IPR040108">
    <property type="entry name" value="Laa1/Sip1/HEATR5"/>
</dbReference>